<accession>A0A5M6CWM5</accession>
<dbReference type="GO" id="GO:0016788">
    <property type="term" value="F:hydrolase activity, acting on ester bonds"/>
    <property type="evidence" value="ECO:0007669"/>
    <property type="project" value="UniProtKB-ARBA"/>
</dbReference>
<dbReference type="PANTHER" id="PTHR31988:SF19">
    <property type="entry name" value="9-O-ACETYL-N-ACETYLNEURAMINIC ACID DEACETYLASE-RELATED"/>
    <property type="match status" value="1"/>
</dbReference>
<dbReference type="Pfam" id="PF03629">
    <property type="entry name" value="SASA"/>
    <property type="match status" value="1"/>
</dbReference>
<dbReference type="SUPFAM" id="SSF52266">
    <property type="entry name" value="SGNH hydrolase"/>
    <property type="match status" value="1"/>
</dbReference>
<feature type="domain" description="Sialate O-acetylesterase" evidence="2">
    <location>
        <begin position="158"/>
        <end position="314"/>
    </location>
</feature>
<reference evidence="3 4" key="1">
    <citation type="submission" date="2019-08" db="EMBL/GenBank/DDBJ databases">
        <authorList>
            <person name="Dhanesh K."/>
            <person name="Kumar G."/>
            <person name="Sasikala C."/>
            <person name="Venkata Ramana C."/>
        </authorList>
    </citation>
    <scope>NUCLEOTIDE SEQUENCE [LARGE SCALE GENOMIC DNA]</scope>
    <source>
        <strain evidence="3 4">JC645</strain>
    </source>
</reference>
<dbReference type="InterPro" id="IPR005181">
    <property type="entry name" value="SASA"/>
</dbReference>
<dbReference type="InterPro" id="IPR052940">
    <property type="entry name" value="Carb_Esterase_6"/>
</dbReference>
<evidence type="ECO:0000256" key="1">
    <source>
        <dbReference type="ARBA" id="ARBA00022801"/>
    </source>
</evidence>
<dbReference type="Proteomes" id="UP000324479">
    <property type="component" value="Unassembled WGS sequence"/>
</dbReference>
<sequence length="322" mass="35022">MSKPVQVYILLGQSNMLGFGKISPTKGKAEGSLTHAVKEKKLYGYLVDAEGHWTERKDVRNVRVMGSGLGAMKVFHNEWMTINGGNIGPEIGIGHHVGNFNEAPTMILKSCIGNRALGWDLLPPGSESFEFTDAKGVTWIHPGYKGTPERWEKGTEPKKINWYAGMQYDGDIARAKMVLADLDKYYPGATEYEVAGFFWWQGDRDSRSAALSGRYEKNLVHLIKQLRKDFNAPNAKFVCATLGQTKKGSTDIGGTILDAMLAVDGKSGKYPEFKGNVATVYSHPLSQGGSSAGHYGGNAETYMNVGEAMGEAMVNLLQAGGS</sequence>
<organism evidence="3 4">
    <name type="scientific">Roseiconus nitratireducens</name>
    <dbReference type="NCBI Taxonomy" id="2605748"/>
    <lineage>
        <taxon>Bacteria</taxon>
        <taxon>Pseudomonadati</taxon>
        <taxon>Planctomycetota</taxon>
        <taxon>Planctomycetia</taxon>
        <taxon>Pirellulales</taxon>
        <taxon>Pirellulaceae</taxon>
        <taxon>Roseiconus</taxon>
    </lineage>
</organism>
<dbReference type="AlphaFoldDB" id="A0A5M6CWM5"/>
<name>A0A5M6CWM5_9BACT</name>
<dbReference type="Gene3D" id="3.40.50.1110">
    <property type="entry name" value="SGNH hydrolase"/>
    <property type="match status" value="1"/>
</dbReference>
<keyword evidence="4" id="KW-1185">Reference proteome</keyword>
<dbReference type="PANTHER" id="PTHR31988">
    <property type="entry name" value="ESTERASE, PUTATIVE (DUF303)-RELATED"/>
    <property type="match status" value="1"/>
</dbReference>
<evidence type="ECO:0000259" key="2">
    <source>
        <dbReference type="Pfam" id="PF03629"/>
    </source>
</evidence>
<proteinExistence type="predicted"/>
<gene>
    <name evidence="3" type="ORF">FYK55_24445</name>
</gene>
<dbReference type="InterPro" id="IPR036514">
    <property type="entry name" value="SGNH_hydro_sf"/>
</dbReference>
<protein>
    <submittedName>
        <fullName evidence="3">Sialate O-acetylesterase</fullName>
    </submittedName>
</protein>
<comment type="caution">
    <text evidence="3">The sequence shown here is derived from an EMBL/GenBank/DDBJ whole genome shotgun (WGS) entry which is preliminary data.</text>
</comment>
<evidence type="ECO:0000313" key="3">
    <source>
        <dbReference type="EMBL" id="KAA5539503.1"/>
    </source>
</evidence>
<evidence type="ECO:0000313" key="4">
    <source>
        <dbReference type="Proteomes" id="UP000324479"/>
    </source>
</evidence>
<dbReference type="EMBL" id="VWOX01000019">
    <property type="protein sequence ID" value="KAA5539503.1"/>
    <property type="molecule type" value="Genomic_DNA"/>
</dbReference>
<keyword evidence="1" id="KW-0378">Hydrolase</keyword>